<dbReference type="Proteomes" id="UP000503540">
    <property type="component" value="Chromosome"/>
</dbReference>
<sequence>MSRGALHAVRGHRDEYRMLGEGQLFGPACCETARRPVNFVALAALLGQSIERWAAGSVRRVVLDSLCPLIVGRIGAGALSITRGRVPPTCSASWNSASVELPSSGIAPGRQMPTDRKCNSAGPHCV</sequence>
<evidence type="ECO:0000313" key="3">
    <source>
        <dbReference type="Proteomes" id="UP000503540"/>
    </source>
</evidence>
<evidence type="ECO:0000256" key="1">
    <source>
        <dbReference type="SAM" id="MobiDB-lite"/>
    </source>
</evidence>
<dbReference type="AlphaFoldDB" id="A0A6G9YH07"/>
<evidence type="ECO:0000313" key="2">
    <source>
        <dbReference type="EMBL" id="QIS12430.1"/>
    </source>
</evidence>
<feature type="region of interest" description="Disordered" evidence="1">
    <location>
        <begin position="104"/>
        <end position="126"/>
    </location>
</feature>
<gene>
    <name evidence="2" type="ORF">F5544_22845</name>
</gene>
<reference evidence="2 3" key="1">
    <citation type="journal article" date="2019" name="ACS Chem. Biol.">
        <title>Identification and Mobilization of a Cryptic Antibiotic Biosynthesis Gene Locus from a Human-Pathogenic Nocardia Isolate.</title>
        <authorList>
            <person name="Herisse M."/>
            <person name="Ishida K."/>
            <person name="Porter J.L."/>
            <person name="Howden B."/>
            <person name="Hertweck C."/>
            <person name="Stinear T.P."/>
            <person name="Pidot S.J."/>
        </authorList>
    </citation>
    <scope>NUCLEOTIDE SEQUENCE [LARGE SCALE GENOMIC DNA]</scope>
    <source>
        <strain evidence="2 3">AUSMDU00012717</strain>
    </source>
</reference>
<dbReference type="RefSeq" id="WP_167475117.1">
    <property type="nucleotide sequence ID" value="NZ_CP046172.1"/>
</dbReference>
<protein>
    <submittedName>
        <fullName evidence="2">Uncharacterized protein</fullName>
    </submittedName>
</protein>
<proteinExistence type="predicted"/>
<dbReference type="KEGG" id="nah:F5544_22845"/>
<keyword evidence="3" id="KW-1185">Reference proteome</keyword>
<dbReference type="EMBL" id="CP046172">
    <property type="protein sequence ID" value="QIS12430.1"/>
    <property type="molecule type" value="Genomic_DNA"/>
</dbReference>
<name>A0A6G9YH07_9NOCA</name>
<accession>A0A6G9YH07</accession>
<organism evidence="2 3">
    <name type="scientific">Nocardia arthritidis</name>
    <dbReference type="NCBI Taxonomy" id="228602"/>
    <lineage>
        <taxon>Bacteria</taxon>
        <taxon>Bacillati</taxon>
        <taxon>Actinomycetota</taxon>
        <taxon>Actinomycetes</taxon>
        <taxon>Mycobacteriales</taxon>
        <taxon>Nocardiaceae</taxon>
        <taxon>Nocardia</taxon>
    </lineage>
</organism>